<reference evidence="4 5" key="1">
    <citation type="submission" date="2018-05" db="EMBL/GenBank/DDBJ databases">
        <title>Lactobacillus salivarius genome sequencing and assembly.</title>
        <authorList>
            <person name="Audisio C."/>
            <person name="Albarracin L."/>
            <person name="Torres M.J."/>
            <person name="Hebert E.M."/>
            <person name="Saavedra L."/>
        </authorList>
    </citation>
    <scope>NUCLEOTIDE SEQUENCE [LARGE SCALE GENOMIC DNA]</scope>
    <source>
        <strain evidence="4 5">A3iob</strain>
    </source>
</reference>
<dbReference type="InterPro" id="IPR010982">
    <property type="entry name" value="Lambda_DNA-bd_dom_sf"/>
</dbReference>
<proteinExistence type="predicted"/>
<dbReference type="SUPFAM" id="SSF47413">
    <property type="entry name" value="lambda repressor-like DNA-binding domains"/>
    <property type="match status" value="1"/>
</dbReference>
<dbReference type="GO" id="GO:0003677">
    <property type="term" value="F:DNA binding"/>
    <property type="evidence" value="ECO:0007669"/>
    <property type="project" value="UniProtKB-KW"/>
</dbReference>
<name>A0A2U2M7I0_9LACO</name>
<dbReference type="Proteomes" id="UP000245607">
    <property type="component" value="Unassembled WGS sequence"/>
</dbReference>
<dbReference type="CDD" id="cd00093">
    <property type="entry name" value="HTH_XRE"/>
    <property type="match status" value="1"/>
</dbReference>
<feature type="compositionally biased region" description="Basic and acidic residues" evidence="2">
    <location>
        <begin position="85"/>
        <end position="94"/>
    </location>
</feature>
<dbReference type="SMART" id="SM00530">
    <property type="entry name" value="HTH_XRE"/>
    <property type="match status" value="1"/>
</dbReference>
<accession>A0A2U2M7I0</accession>
<dbReference type="AlphaFoldDB" id="A0A2U2M7I0"/>
<protein>
    <submittedName>
        <fullName evidence="4">XRE family transcriptional regulator</fullName>
    </submittedName>
</protein>
<organism evidence="4 5">
    <name type="scientific">Ligilactobacillus salivarius</name>
    <dbReference type="NCBI Taxonomy" id="1624"/>
    <lineage>
        <taxon>Bacteria</taxon>
        <taxon>Bacillati</taxon>
        <taxon>Bacillota</taxon>
        <taxon>Bacilli</taxon>
        <taxon>Lactobacillales</taxon>
        <taxon>Lactobacillaceae</taxon>
        <taxon>Ligilactobacillus</taxon>
    </lineage>
</organism>
<dbReference type="PANTHER" id="PTHR46558">
    <property type="entry name" value="TRACRIPTIONAL REGULATORY PROTEIN-RELATED-RELATED"/>
    <property type="match status" value="1"/>
</dbReference>
<gene>
    <name evidence="4" type="ORF">DB362_02505</name>
</gene>
<evidence type="ECO:0000313" key="4">
    <source>
        <dbReference type="EMBL" id="PWG52809.1"/>
    </source>
</evidence>
<dbReference type="EMBL" id="QFAS01000005">
    <property type="protein sequence ID" value="PWG52809.1"/>
    <property type="molecule type" value="Genomic_DNA"/>
</dbReference>
<comment type="caution">
    <text evidence="4">The sequence shown here is derived from an EMBL/GenBank/DDBJ whole genome shotgun (WGS) entry which is preliminary data.</text>
</comment>
<dbReference type="PANTHER" id="PTHR46558:SF4">
    <property type="entry name" value="DNA-BIDING PHAGE PROTEIN"/>
    <property type="match status" value="1"/>
</dbReference>
<evidence type="ECO:0000256" key="1">
    <source>
        <dbReference type="ARBA" id="ARBA00023125"/>
    </source>
</evidence>
<feature type="domain" description="HTH cro/C1-type" evidence="3">
    <location>
        <begin position="8"/>
        <end position="62"/>
    </location>
</feature>
<dbReference type="InterPro" id="IPR001387">
    <property type="entry name" value="Cro/C1-type_HTH"/>
</dbReference>
<sequence>MIKVLTDLKKVRLEKGLTQQEVADKTNISISMLAMMENGYRRGSDETKIKLAKFYKKSVESLFFANNYHFKCERNDKSSLNNSNSDKERTDRNE</sequence>
<evidence type="ECO:0000256" key="2">
    <source>
        <dbReference type="SAM" id="MobiDB-lite"/>
    </source>
</evidence>
<dbReference type="Gene3D" id="1.10.260.40">
    <property type="entry name" value="lambda repressor-like DNA-binding domains"/>
    <property type="match status" value="1"/>
</dbReference>
<dbReference type="Pfam" id="PF01381">
    <property type="entry name" value="HTH_3"/>
    <property type="match status" value="1"/>
</dbReference>
<evidence type="ECO:0000259" key="3">
    <source>
        <dbReference type="PROSITE" id="PS50943"/>
    </source>
</evidence>
<dbReference type="PROSITE" id="PS50943">
    <property type="entry name" value="HTH_CROC1"/>
    <property type="match status" value="1"/>
</dbReference>
<feature type="region of interest" description="Disordered" evidence="2">
    <location>
        <begin position="74"/>
        <end position="94"/>
    </location>
</feature>
<evidence type="ECO:0000313" key="5">
    <source>
        <dbReference type="Proteomes" id="UP000245607"/>
    </source>
</evidence>
<keyword evidence="1" id="KW-0238">DNA-binding</keyword>